<dbReference type="STRING" id="40148.A0A0D9ZUT6"/>
<evidence type="ECO:0000313" key="2">
    <source>
        <dbReference type="EnsemblPlants" id="OGLUM05G04830.2"/>
    </source>
</evidence>
<reference evidence="2" key="2">
    <citation type="submission" date="2018-05" db="EMBL/GenBank/DDBJ databases">
        <title>OgluRS3 (Oryza glumaepatula Reference Sequence Version 3).</title>
        <authorList>
            <person name="Zhang J."/>
            <person name="Kudrna D."/>
            <person name="Lee S."/>
            <person name="Talag J."/>
            <person name="Welchert J."/>
            <person name="Wing R.A."/>
        </authorList>
    </citation>
    <scope>NUCLEOTIDE SEQUENCE [LARGE SCALE GENOMIC DNA]</scope>
</reference>
<protein>
    <recommendedName>
        <fullName evidence="1">F-box domain-containing protein</fullName>
    </recommendedName>
</protein>
<dbReference type="InterPro" id="IPR013187">
    <property type="entry name" value="F-box-assoc_dom_typ3"/>
</dbReference>
<sequence>MAKGSKKKKGSSATRNPAAELTDDLIVEILSRLPAKSVRRCRRVCRRWRRLISDPHHRKKLPQTLAGFFHLSVNESRFPVEARHFVNVSGIGGRLPHVCPSFSFLPRFERITMVDSCGGLLLCQCFESSDAFRYVVFNPCTEEWIVLPESGFHPKDWGFCARLGFDPDVSSQCHVFEFVPCDDVTGVKIYSSETREWNYRVSEWCPDTGISDICRSAFCNGMLHLVSYQRSILSVDVEGRTWRTTKVPKMEGVEEVRDWLPGSICQSEGKLYYLSQYNTVPISLSIWILEDYSKDEWTLKHSVTNELLSEKINSKYKSSEFCYVVIVYLDCNLIYYITRDYTLMAYDIDHKESRVIQALGSDCILECLPYVPLYAETLLHFEPQAEEWQLRAFIRNRRAPWLQSVMDLLRSMEILSLFVYSDGDMAGDVDDWKSTWKSKKEKGSIATRNPAADLIDDLIIDILSRLPAKSICRCRCVSRRWRGLISDPDHRKKLPQTLAGFFYHSEKPITNHASPWKRDISGRPFIYPSFSFLPHFERIRMVDSCGASFVSSDAFRYVEYATHWDLPESTYGNEEEMCARLGFDPDVSSQFHLRSTLRKSENGITVNGIIGEANGATHAAYSHPSASCGSGSGCEGGDIEVDDAEETYGCVVISSIGQSKGKLYHLSKHNNNVALNVSIWVLEDYSKDEWTLKHKVTIELLSGKISCKYKTMFCRGFAVHPDCNLIY</sequence>
<dbReference type="InterPro" id="IPR055290">
    <property type="entry name" value="At3g26010-like"/>
</dbReference>
<dbReference type="InterPro" id="IPR001810">
    <property type="entry name" value="F-box_dom"/>
</dbReference>
<evidence type="ECO:0000259" key="1">
    <source>
        <dbReference type="PROSITE" id="PS50181"/>
    </source>
</evidence>
<dbReference type="InterPro" id="IPR011043">
    <property type="entry name" value="Gal_Oxase/kelch_b-propeller"/>
</dbReference>
<dbReference type="SUPFAM" id="SSF50965">
    <property type="entry name" value="Galactose oxidase, central domain"/>
    <property type="match status" value="1"/>
</dbReference>
<dbReference type="EnsemblPlants" id="OGLUM05G04830.2">
    <property type="protein sequence ID" value="OGLUM05G04830.2"/>
    <property type="gene ID" value="OGLUM05G04830"/>
</dbReference>
<keyword evidence="3" id="KW-1185">Reference proteome</keyword>
<name>A0A0D9ZUT6_9ORYZ</name>
<dbReference type="SUPFAM" id="SSF81383">
    <property type="entry name" value="F-box domain"/>
    <property type="match status" value="2"/>
</dbReference>
<feature type="domain" description="F-box" evidence="1">
    <location>
        <begin position="15"/>
        <end position="61"/>
    </location>
</feature>
<organism evidence="2">
    <name type="scientific">Oryza glumipatula</name>
    <dbReference type="NCBI Taxonomy" id="40148"/>
    <lineage>
        <taxon>Eukaryota</taxon>
        <taxon>Viridiplantae</taxon>
        <taxon>Streptophyta</taxon>
        <taxon>Embryophyta</taxon>
        <taxon>Tracheophyta</taxon>
        <taxon>Spermatophyta</taxon>
        <taxon>Magnoliopsida</taxon>
        <taxon>Liliopsida</taxon>
        <taxon>Poales</taxon>
        <taxon>Poaceae</taxon>
        <taxon>BOP clade</taxon>
        <taxon>Oryzoideae</taxon>
        <taxon>Oryzeae</taxon>
        <taxon>Oryzinae</taxon>
        <taxon>Oryza</taxon>
    </lineage>
</organism>
<dbReference type="InterPro" id="IPR036047">
    <property type="entry name" value="F-box-like_dom_sf"/>
</dbReference>
<dbReference type="Proteomes" id="UP000026961">
    <property type="component" value="Chromosome 5"/>
</dbReference>
<dbReference type="InterPro" id="IPR017451">
    <property type="entry name" value="F-box-assoc_interact_dom"/>
</dbReference>
<dbReference type="Pfam" id="PF08268">
    <property type="entry name" value="FBA_3"/>
    <property type="match status" value="1"/>
</dbReference>
<accession>A0A0D9ZUT6</accession>
<dbReference type="EnsemblPlants" id="OGLUM05G04830.1">
    <property type="protein sequence ID" value="OGLUM05G04830.1"/>
    <property type="gene ID" value="OGLUM05G04830"/>
</dbReference>
<dbReference type="eggNOG" id="ENOG502QWH8">
    <property type="taxonomic scope" value="Eukaryota"/>
</dbReference>
<dbReference type="PANTHER" id="PTHR35546">
    <property type="entry name" value="F-BOX PROTEIN INTERACTION DOMAIN PROTEIN-RELATED"/>
    <property type="match status" value="1"/>
</dbReference>
<reference evidence="2" key="1">
    <citation type="submission" date="2015-04" db="UniProtKB">
        <authorList>
            <consortium name="EnsemblPlants"/>
        </authorList>
    </citation>
    <scope>IDENTIFICATION</scope>
</reference>
<proteinExistence type="predicted"/>
<dbReference type="PROSITE" id="PS50181">
    <property type="entry name" value="FBOX"/>
    <property type="match status" value="1"/>
</dbReference>
<dbReference type="Gramene" id="OGLUM05G04830.1">
    <property type="protein sequence ID" value="OGLUM05G04830.1"/>
    <property type="gene ID" value="OGLUM05G04830"/>
</dbReference>
<dbReference type="Pfam" id="PF00646">
    <property type="entry name" value="F-box"/>
    <property type="match status" value="2"/>
</dbReference>
<dbReference type="Gramene" id="OGLUM05G04830.2">
    <property type="protein sequence ID" value="OGLUM05G04830.2"/>
    <property type="gene ID" value="OGLUM05G04830"/>
</dbReference>
<dbReference type="Gene3D" id="1.20.1280.50">
    <property type="match status" value="2"/>
</dbReference>
<dbReference type="NCBIfam" id="TIGR01640">
    <property type="entry name" value="F_box_assoc_1"/>
    <property type="match status" value="1"/>
</dbReference>
<dbReference type="SMART" id="SM00256">
    <property type="entry name" value="FBOX"/>
    <property type="match status" value="2"/>
</dbReference>
<dbReference type="PANTHER" id="PTHR35546:SF105">
    <property type="entry name" value="OS05G0139200 PROTEIN"/>
    <property type="match status" value="1"/>
</dbReference>
<evidence type="ECO:0000313" key="3">
    <source>
        <dbReference type="Proteomes" id="UP000026961"/>
    </source>
</evidence>
<dbReference type="HOGENOM" id="CLU_022847_3_0_1"/>
<dbReference type="AlphaFoldDB" id="A0A0D9ZUT6"/>